<evidence type="ECO:0000313" key="9">
    <source>
        <dbReference type="Proteomes" id="UP000179860"/>
    </source>
</evidence>
<dbReference type="KEGG" id="pspw:BJG93_17375"/>
<feature type="transmembrane region" description="Helical" evidence="7">
    <location>
        <begin position="493"/>
        <end position="511"/>
    </location>
</feature>
<dbReference type="GO" id="GO:0022857">
    <property type="term" value="F:transmembrane transporter activity"/>
    <property type="evidence" value="ECO:0007669"/>
    <property type="project" value="InterPro"/>
</dbReference>
<evidence type="ECO:0000256" key="6">
    <source>
        <dbReference type="ARBA" id="ARBA00023136"/>
    </source>
</evidence>
<keyword evidence="5 7" id="KW-1133">Transmembrane helix</keyword>
<dbReference type="AlphaFoldDB" id="A0A1I9YLX0"/>
<feature type="transmembrane region" description="Helical" evidence="7">
    <location>
        <begin position="413"/>
        <end position="434"/>
    </location>
</feature>
<dbReference type="PANTHER" id="PTHR30509">
    <property type="entry name" value="P-HYDROXYBENZOIC ACID EFFLUX PUMP SUBUNIT-RELATED"/>
    <property type="match status" value="1"/>
</dbReference>
<keyword evidence="3" id="KW-1003">Cell membrane</keyword>
<reference evidence="8" key="2">
    <citation type="submission" date="2021-06" db="EMBL/GenBank/DDBJ databases">
        <authorList>
            <person name="Rogers T.H."/>
            <person name="Ramsay J.P."/>
            <person name="Wang P."/>
            <person name="Terpolilli J."/>
        </authorList>
    </citation>
    <scope>NUCLEOTIDE SEQUENCE [LARGE SCALE GENOMIC DNA]</scope>
    <source>
        <strain evidence="8">WSM5005</strain>
    </source>
</reference>
<proteinExistence type="predicted"/>
<reference evidence="8" key="1">
    <citation type="submission" date="2016-09" db="EMBL/GenBank/DDBJ databases">
        <title>The Complete Genome of Burkholderia sprentiae wsm5005.</title>
        <authorList>
            <person name="De Meyer S."/>
            <person name="Wang P."/>
            <person name="Terpolilli J."/>
        </authorList>
    </citation>
    <scope>NUCLEOTIDE SEQUENCE [LARGE SCALE GENOMIC DNA]</scope>
    <source>
        <strain evidence="8">WSM5005</strain>
    </source>
</reference>
<feature type="transmembrane region" description="Helical" evidence="7">
    <location>
        <begin position="142"/>
        <end position="161"/>
    </location>
</feature>
<feature type="transmembrane region" description="Helical" evidence="7">
    <location>
        <begin position="43"/>
        <end position="64"/>
    </location>
</feature>
<dbReference type="InterPro" id="IPR006726">
    <property type="entry name" value="PHBA_efflux_AaeB/fusaric-R"/>
</dbReference>
<dbReference type="Proteomes" id="UP000179860">
    <property type="component" value="Chromosome 2"/>
</dbReference>
<name>A0A1I9YLX0_9BURK</name>
<organism evidence="8 9">
    <name type="scientific">Paraburkholderia sprentiae WSM5005</name>
    <dbReference type="NCBI Taxonomy" id="754502"/>
    <lineage>
        <taxon>Bacteria</taxon>
        <taxon>Pseudomonadati</taxon>
        <taxon>Pseudomonadota</taxon>
        <taxon>Betaproteobacteria</taxon>
        <taxon>Burkholderiales</taxon>
        <taxon>Burkholderiaceae</taxon>
        <taxon>Paraburkholderia</taxon>
    </lineage>
</organism>
<evidence type="ECO:0000256" key="2">
    <source>
        <dbReference type="ARBA" id="ARBA00022448"/>
    </source>
</evidence>
<keyword evidence="4 7" id="KW-0812">Transmembrane</keyword>
<dbReference type="STRING" id="754502.BJG93_17375"/>
<comment type="subcellular location">
    <subcellularLocation>
        <location evidence="1">Cell membrane</location>
        <topology evidence="1">Multi-pass membrane protein</topology>
    </subcellularLocation>
</comment>
<evidence type="ECO:0000313" key="8">
    <source>
        <dbReference type="EMBL" id="APA87303.1"/>
    </source>
</evidence>
<dbReference type="Pfam" id="PF04632">
    <property type="entry name" value="FUSC"/>
    <property type="match status" value="1"/>
</dbReference>
<dbReference type="GO" id="GO:0005886">
    <property type="term" value="C:plasma membrane"/>
    <property type="evidence" value="ECO:0007669"/>
    <property type="project" value="UniProtKB-SubCell"/>
</dbReference>
<evidence type="ECO:0000256" key="5">
    <source>
        <dbReference type="ARBA" id="ARBA00022989"/>
    </source>
</evidence>
<feature type="transmembrane region" description="Helical" evidence="7">
    <location>
        <begin position="516"/>
        <end position="532"/>
    </location>
</feature>
<evidence type="ECO:0000256" key="1">
    <source>
        <dbReference type="ARBA" id="ARBA00004651"/>
    </source>
</evidence>
<sequence>MKPDHPIEPWADFFGPRGVMRRRLVRAKLNRAVRDWASGDGLIWLHLLKTVTAGLLALGMAMLLDLPQPRIAMTTVFVLMQPFSGMVLAKSFYRILGTAVGTVAALVLGGLFGQQPELYMLGMTLWVSACIAAAVRYRHFRWYGFVLAGYTAALIGIPNVIAPQGLFLAALTRAAEVAVGIVCSSAVSALLLPQRSSLALRHNLQVRYANFTAFTLDVLAHGLERNQFEQRFAGFVDEIAGFEATRTFVAFEDPAMRSRSAHLARLNSEFMDACARLHALHQLLKRLRTGRAASIFAAIDPYLDELRGLFQVQAEAGVEASRVAACLRLFRANLPSRVRETRRLLDAASAQSIADFDTAAELLYRFVGEWINYSETYACLWRKAENRQQNLRRSSSPHKSHRASGPISRTNHFAVLFTFLRSAVVIGIAGWFWIATGWPSGGLAVIGATLVCALTSTAPRATRMAIQMAIGAMVATLTGYMFICYVYPNIDGFPLLCSVLSPVLALGAFVATRRGAAGFGIGFSVFFCLLAGPDNVASYVPDLLIDNGIALSASMLLAGLVFAVVFPADMRWLIERTIGDLRAQTVSACKDGLPGLNRRFQSRTHDLISQLRVLLTHRSRRRRDALRWMLATIEVGHAVIDLRNEAARADYADILQPRWRSAIEHTCDALARLFERPGPHSLEGALIAVRSATWLAQDMLQTVHADSDRRHDLRRILSCLHFIRSALLDKDAPFNPR</sequence>
<evidence type="ECO:0000256" key="3">
    <source>
        <dbReference type="ARBA" id="ARBA00022475"/>
    </source>
</evidence>
<protein>
    <submittedName>
        <fullName evidence="8">FUSC family protein</fullName>
    </submittedName>
</protein>
<keyword evidence="6 7" id="KW-0472">Membrane</keyword>
<feature type="transmembrane region" description="Helical" evidence="7">
    <location>
        <begin position="440"/>
        <end position="458"/>
    </location>
</feature>
<feature type="transmembrane region" description="Helical" evidence="7">
    <location>
        <begin position="92"/>
        <end position="112"/>
    </location>
</feature>
<dbReference type="EMBL" id="CP017562">
    <property type="protein sequence ID" value="APA87303.1"/>
    <property type="molecule type" value="Genomic_DNA"/>
</dbReference>
<keyword evidence="2" id="KW-0813">Transport</keyword>
<feature type="transmembrane region" description="Helical" evidence="7">
    <location>
        <begin position="544"/>
        <end position="566"/>
    </location>
</feature>
<feature type="transmembrane region" description="Helical" evidence="7">
    <location>
        <begin position="118"/>
        <end position="135"/>
    </location>
</feature>
<accession>A0A1I9YLX0</accession>
<keyword evidence="9" id="KW-1185">Reference proteome</keyword>
<dbReference type="RefSeq" id="WP_027193936.1">
    <property type="nucleotide sequence ID" value="NZ_CP017562.2"/>
</dbReference>
<gene>
    <name evidence="8" type="ORF">BJG93_17375</name>
</gene>
<evidence type="ECO:0000256" key="4">
    <source>
        <dbReference type="ARBA" id="ARBA00022692"/>
    </source>
</evidence>
<feature type="transmembrane region" description="Helical" evidence="7">
    <location>
        <begin position="465"/>
        <end position="487"/>
    </location>
</feature>
<feature type="transmembrane region" description="Helical" evidence="7">
    <location>
        <begin position="167"/>
        <end position="192"/>
    </location>
</feature>
<dbReference type="OrthoDB" id="6538131at2"/>
<evidence type="ECO:0000256" key="7">
    <source>
        <dbReference type="SAM" id="Phobius"/>
    </source>
</evidence>
<dbReference type="PANTHER" id="PTHR30509:SF9">
    <property type="entry name" value="MULTIDRUG RESISTANCE PROTEIN MDTO"/>
    <property type="match status" value="1"/>
</dbReference>